<keyword evidence="2" id="KW-1185">Reference proteome</keyword>
<sequence>MKIEHLEERINEYKTSIHTLLNKRILWETEVKDLINKVLSEAEEKYEIGWKVQRLSWIHTNEAINISFDSFPQELMVKTNQIPTYRFLQGGALVFSQMYNGDIEIFTVFPLPENWMPVENDMVEMGIYPPSAITEKLVVEKIDEFLKEMIKWEVPIAKSKVGFKNINP</sequence>
<protein>
    <submittedName>
        <fullName evidence="1">Uncharacterized protein</fullName>
    </submittedName>
</protein>
<reference evidence="1 2" key="1">
    <citation type="submission" date="2016-10" db="EMBL/GenBank/DDBJ databases">
        <authorList>
            <person name="de Groot N.N."/>
        </authorList>
    </citation>
    <scope>NUCLEOTIDE SEQUENCE [LARGE SCALE GENOMIC DNA]</scope>
    <source>
        <strain evidence="1 2">DSM 17794</strain>
    </source>
</reference>
<dbReference type="OrthoDB" id="1160874at2"/>
<proteinExistence type="predicted"/>
<dbReference type="RefSeq" id="WP_093410036.1">
    <property type="nucleotide sequence ID" value="NZ_FOVL01000015.1"/>
</dbReference>
<evidence type="ECO:0000313" key="2">
    <source>
        <dbReference type="Proteomes" id="UP000199153"/>
    </source>
</evidence>
<dbReference type="Proteomes" id="UP000199153">
    <property type="component" value="Unassembled WGS sequence"/>
</dbReference>
<name>A0A1I5BK28_9FLAO</name>
<dbReference type="AlphaFoldDB" id="A0A1I5BK28"/>
<dbReference type="EMBL" id="FOVL01000015">
    <property type="protein sequence ID" value="SFN74831.1"/>
    <property type="molecule type" value="Genomic_DNA"/>
</dbReference>
<organism evidence="1 2">
    <name type="scientific">Salegentibacter flavus</name>
    <dbReference type="NCBI Taxonomy" id="287099"/>
    <lineage>
        <taxon>Bacteria</taxon>
        <taxon>Pseudomonadati</taxon>
        <taxon>Bacteroidota</taxon>
        <taxon>Flavobacteriia</taxon>
        <taxon>Flavobacteriales</taxon>
        <taxon>Flavobacteriaceae</taxon>
        <taxon>Salegentibacter</taxon>
    </lineage>
</organism>
<accession>A0A1I5BK28</accession>
<gene>
    <name evidence="1" type="ORF">SAMN05660413_02418</name>
</gene>
<evidence type="ECO:0000313" key="1">
    <source>
        <dbReference type="EMBL" id="SFN74831.1"/>
    </source>
</evidence>
<dbReference type="STRING" id="287099.SAMN05660413_02418"/>